<feature type="region of interest" description="Disordered" evidence="1">
    <location>
        <begin position="217"/>
        <end position="236"/>
    </location>
</feature>
<evidence type="ECO:0000256" key="1">
    <source>
        <dbReference type="SAM" id="MobiDB-lite"/>
    </source>
</evidence>
<protein>
    <submittedName>
        <fullName evidence="2">Uncharacterized protein</fullName>
    </submittedName>
</protein>
<accession>A0AAD7HHH9</accession>
<evidence type="ECO:0000313" key="3">
    <source>
        <dbReference type="Proteomes" id="UP001215598"/>
    </source>
</evidence>
<comment type="caution">
    <text evidence="2">The sequence shown here is derived from an EMBL/GenBank/DDBJ whole genome shotgun (WGS) entry which is preliminary data.</text>
</comment>
<name>A0AAD7HHH9_9AGAR</name>
<dbReference type="AlphaFoldDB" id="A0AAD7HHH9"/>
<feature type="compositionally biased region" description="Low complexity" evidence="1">
    <location>
        <begin position="217"/>
        <end position="234"/>
    </location>
</feature>
<dbReference type="EMBL" id="JARKIB010000241">
    <property type="protein sequence ID" value="KAJ7720359.1"/>
    <property type="molecule type" value="Genomic_DNA"/>
</dbReference>
<gene>
    <name evidence="2" type="ORF">B0H16DRAFT_389929</name>
</gene>
<proteinExistence type="predicted"/>
<evidence type="ECO:0000313" key="2">
    <source>
        <dbReference type="EMBL" id="KAJ7720359.1"/>
    </source>
</evidence>
<dbReference type="Proteomes" id="UP001215598">
    <property type="component" value="Unassembled WGS sequence"/>
</dbReference>
<sequence length="333" mass="36575">MRSVLVQVIAGLRLRVADEDEDEEVLLRVLTLRVTSRSCARASGMYLARIYRRRRCYLQRRAAGRRRRLGRAIGWNGRVGAVGKRIGDVCVRSARLYGARGGCCETCATRELRGRGEAAVANALRVGERVVCSSRRPLQNGPRARRAALRRIINQHGHPAERHMYAFSLCAVESRCAFRCDGFARTRCCSFLPRAALFLPSPCFDFTSLPIPRTYSPVSAASSPAPTRSTSSSCCRRRASARSTRCIGFRSMGRISLRLSFEGALEGELKGFFPRAGGASTRAGTGVTRWRRCRWGGGDLLVVVSWCSTGDLHPPFSAFSPVGIDVGGGEKNL</sequence>
<reference evidence="2" key="1">
    <citation type="submission" date="2023-03" db="EMBL/GenBank/DDBJ databases">
        <title>Massive genome expansion in bonnet fungi (Mycena s.s.) driven by repeated elements and novel gene families across ecological guilds.</title>
        <authorList>
            <consortium name="Lawrence Berkeley National Laboratory"/>
            <person name="Harder C.B."/>
            <person name="Miyauchi S."/>
            <person name="Viragh M."/>
            <person name="Kuo A."/>
            <person name="Thoen E."/>
            <person name="Andreopoulos B."/>
            <person name="Lu D."/>
            <person name="Skrede I."/>
            <person name="Drula E."/>
            <person name="Henrissat B."/>
            <person name="Morin E."/>
            <person name="Kohler A."/>
            <person name="Barry K."/>
            <person name="LaButti K."/>
            <person name="Morin E."/>
            <person name="Salamov A."/>
            <person name="Lipzen A."/>
            <person name="Mereny Z."/>
            <person name="Hegedus B."/>
            <person name="Baldrian P."/>
            <person name="Stursova M."/>
            <person name="Weitz H."/>
            <person name="Taylor A."/>
            <person name="Grigoriev I.V."/>
            <person name="Nagy L.G."/>
            <person name="Martin F."/>
            <person name="Kauserud H."/>
        </authorList>
    </citation>
    <scope>NUCLEOTIDE SEQUENCE</scope>
    <source>
        <strain evidence="2">CBHHK182m</strain>
    </source>
</reference>
<organism evidence="2 3">
    <name type="scientific">Mycena metata</name>
    <dbReference type="NCBI Taxonomy" id="1033252"/>
    <lineage>
        <taxon>Eukaryota</taxon>
        <taxon>Fungi</taxon>
        <taxon>Dikarya</taxon>
        <taxon>Basidiomycota</taxon>
        <taxon>Agaricomycotina</taxon>
        <taxon>Agaricomycetes</taxon>
        <taxon>Agaricomycetidae</taxon>
        <taxon>Agaricales</taxon>
        <taxon>Marasmiineae</taxon>
        <taxon>Mycenaceae</taxon>
        <taxon>Mycena</taxon>
    </lineage>
</organism>
<keyword evidence="3" id="KW-1185">Reference proteome</keyword>